<feature type="non-terminal residue" evidence="1">
    <location>
        <position position="1"/>
    </location>
</feature>
<dbReference type="AlphaFoldDB" id="A0A060BV57"/>
<dbReference type="EMBL" id="KF119548">
    <property type="protein sequence ID" value="AIA86814.1"/>
    <property type="molecule type" value="Genomic_DNA"/>
</dbReference>
<protein>
    <submittedName>
        <fullName evidence="1">RgpF</fullName>
    </submittedName>
</protein>
<name>A0A060BV57_9GAMM</name>
<proteinExistence type="predicted"/>
<dbReference type="InterPro" id="IPR007739">
    <property type="entry name" value="RgpF"/>
</dbReference>
<dbReference type="Pfam" id="PF05045">
    <property type="entry name" value="RgpF"/>
    <property type="match status" value="1"/>
</dbReference>
<feature type="non-terminal residue" evidence="1">
    <location>
        <position position="133"/>
    </location>
</feature>
<evidence type="ECO:0000313" key="1">
    <source>
        <dbReference type="EMBL" id="AIA86814.1"/>
    </source>
</evidence>
<sequence length="133" mass="15044">TETLGFSYKLFENTLGSTEFIRNVITLFADNPRLGQVSPPPPFHALYFAHTRPSDWGPDFEITRDLLVDRLHLNVPLDPAKATMSAIGSCYWFRVDALRPLFAYKWTYEDFLPEGEMGGDGSVSHAIERANGY</sequence>
<reference evidence="1" key="1">
    <citation type="journal article" date="2013" name="Environ. Microbiol.">
        <title>Seasonally variable intestinal metagenomes of the red palm weevil (Rhynchophorus ferrugineus).</title>
        <authorList>
            <person name="Jia S."/>
            <person name="Zhang X."/>
            <person name="Zhang G."/>
            <person name="Yin A."/>
            <person name="Zhang S."/>
            <person name="Li F."/>
            <person name="Wang L."/>
            <person name="Zhao D."/>
            <person name="Yun Q."/>
            <person name="Tala"/>
            <person name="Wang J."/>
            <person name="Sun G."/>
            <person name="Baabdullah M."/>
            <person name="Yu X."/>
            <person name="Hu S."/>
            <person name="Al-Mssallem I.S."/>
            <person name="Yu J."/>
        </authorList>
    </citation>
    <scope>NUCLEOTIDE SEQUENCE</scope>
</reference>
<accession>A0A060BV57</accession>
<organism evidence="1">
    <name type="scientific">uncultured Pantoea sp</name>
    <dbReference type="NCBI Taxonomy" id="218084"/>
    <lineage>
        <taxon>Bacteria</taxon>
        <taxon>Pseudomonadati</taxon>
        <taxon>Pseudomonadota</taxon>
        <taxon>Gammaproteobacteria</taxon>
        <taxon>Enterobacterales</taxon>
        <taxon>Erwiniaceae</taxon>
        <taxon>Pantoea</taxon>
        <taxon>environmental samples</taxon>
    </lineage>
</organism>